<gene>
    <name evidence="1" type="ORF">ARMSODRAFT_1028094</name>
</gene>
<keyword evidence="2" id="KW-1185">Reference proteome</keyword>
<feature type="non-terminal residue" evidence="1">
    <location>
        <position position="342"/>
    </location>
</feature>
<sequence length="342" mass="39087">MSTWRTCIRNNLCRKELPGDDSDRLTDETLLELHKFKTCNEGTVITKTGDTEVLPQQNTYTAPPGVKLVIPSLLANTSCAILGIEGLLDYLNCALGTSYTLEIPSMTSLLEACITKKYDFGTVYGRLRARWFNENWTIIQDTLQKDKTNDRDMRKKALVGGRINDLHINPRRVWDLYSNRVIPLWILHPERQEGPNGPWAVSHAWMAIERRQSVWTPINGYKWPIPIPKDANLDRIRNEMLNLGAEYVWLDVLCLRQRGGGSWCRELLRANEWKLDVATIGHMYQGAKVVYNLSGLGRPLGLDAADLHNPRCWFRRAWTLQETSANHIIARDTEDGPLHAEP</sequence>
<dbReference type="AlphaFoldDB" id="A0A2H3B1Z6"/>
<dbReference type="EMBL" id="KZ293531">
    <property type="protein sequence ID" value="PBK58627.1"/>
    <property type="molecule type" value="Genomic_DNA"/>
</dbReference>
<accession>A0A2H3B1Z6</accession>
<organism evidence="1 2">
    <name type="scientific">Armillaria solidipes</name>
    <dbReference type="NCBI Taxonomy" id="1076256"/>
    <lineage>
        <taxon>Eukaryota</taxon>
        <taxon>Fungi</taxon>
        <taxon>Dikarya</taxon>
        <taxon>Basidiomycota</taxon>
        <taxon>Agaricomycotina</taxon>
        <taxon>Agaricomycetes</taxon>
        <taxon>Agaricomycetidae</taxon>
        <taxon>Agaricales</taxon>
        <taxon>Marasmiineae</taxon>
        <taxon>Physalacriaceae</taxon>
        <taxon>Armillaria</taxon>
    </lineage>
</organism>
<name>A0A2H3B1Z6_9AGAR</name>
<reference evidence="2" key="1">
    <citation type="journal article" date="2017" name="Nat. Ecol. Evol.">
        <title>Genome expansion and lineage-specific genetic innovations in the forest pathogenic fungi Armillaria.</title>
        <authorList>
            <person name="Sipos G."/>
            <person name="Prasanna A.N."/>
            <person name="Walter M.C."/>
            <person name="O'Connor E."/>
            <person name="Balint B."/>
            <person name="Krizsan K."/>
            <person name="Kiss B."/>
            <person name="Hess J."/>
            <person name="Varga T."/>
            <person name="Slot J."/>
            <person name="Riley R."/>
            <person name="Boka B."/>
            <person name="Rigling D."/>
            <person name="Barry K."/>
            <person name="Lee J."/>
            <person name="Mihaltcheva S."/>
            <person name="LaButti K."/>
            <person name="Lipzen A."/>
            <person name="Waldron R."/>
            <person name="Moloney N.M."/>
            <person name="Sperisen C."/>
            <person name="Kredics L."/>
            <person name="Vagvoelgyi C."/>
            <person name="Patrignani A."/>
            <person name="Fitzpatrick D."/>
            <person name="Nagy I."/>
            <person name="Doyle S."/>
            <person name="Anderson J.B."/>
            <person name="Grigoriev I.V."/>
            <person name="Gueldener U."/>
            <person name="Muensterkoetter M."/>
            <person name="Nagy L.G."/>
        </authorList>
    </citation>
    <scope>NUCLEOTIDE SEQUENCE [LARGE SCALE GENOMIC DNA]</scope>
    <source>
        <strain evidence="2">28-4</strain>
    </source>
</reference>
<evidence type="ECO:0000313" key="1">
    <source>
        <dbReference type="EMBL" id="PBK58627.1"/>
    </source>
</evidence>
<protein>
    <recommendedName>
        <fullName evidence="3">Heterokaryon incompatibility domain-containing protein</fullName>
    </recommendedName>
</protein>
<proteinExistence type="predicted"/>
<dbReference type="Proteomes" id="UP000218334">
    <property type="component" value="Unassembled WGS sequence"/>
</dbReference>
<evidence type="ECO:0008006" key="3">
    <source>
        <dbReference type="Google" id="ProtNLM"/>
    </source>
</evidence>
<evidence type="ECO:0000313" key="2">
    <source>
        <dbReference type="Proteomes" id="UP000218334"/>
    </source>
</evidence>